<name>A0AAX3P488_9GAMM</name>
<sequence length="332" mass="36982">MTKTASRASFVERLPHRPYCTDDPSQGLLIRPKATALAYRHIQHNPPPHVACLVFDIDRPDGYAAWESAGLPAPHWIAINLDEGLDENGVCHRGRAHIGYMLATPVARTSAARRKPLRYLAAIEHVMAHRLGADMRFTGLITKNPTHSDWWTVWHPIEPYSLDYLAEFCPDKDLAAYSRRSRKEASGLGRNVTLFDNVREWAYSAVREYWRPNGYDAWAEAVRAACDSANAFGLEQGGPLPVSETKATAKSIARWVWRHFTPSEFRAIQATRGAKGGKVSKGGGRPMGTSRTNWELWEAIQSMKAAGYPHSTIADDLNISASTVSKYAKISK</sequence>
<geneLocation type="plasmid" evidence="1 2">
    <name>pK520-MPH</name>
</geneLocation>
<dbReference type="Proteomes" id="UP001213721">
    <property type="component" value="Plasmid pK520-MPH"/>
</dbReference>
<organism evidence="1 2">
    <name type="scientific">Aeromonas allosaccharophila</name>
    <dbReference type="NCBI Taxonomy" id="656"/>
    <lineage>
        <taxon>Bacteria</taxon>
        <taxon>Pseudomonadati</taxon>
        <taxon>Pseudomonadota</taxon>
        <taxon>Gammaproteobacteria</taxon>
        <taxon>Aeromonadales</taxon>
        <taxon>Aeromonadaceae</taxon>
        <taxon>Aeromonas</taxon>
    </lineage>
</organism>
<keyword evidence="1" id="KW-0614">Plasmid</keyword>
<dbReference type="EMBL" id="CP118990">
    <property type="protein sequence ID" value="WED79268.1"/>
    <property type="molecule type" value="Genomic_DNA"/>
</dbReference>
<proteinExistence type="predicted"/>
<evidence type="ECO:0000313" key="2">
    <source>
        <dbReference type="Proteomes" id="UP001213721"/>
    </source>
</evidence>
<dbReference type="AlphaFoldDB" id="A0AAX3P488"/>
<protein>
    <submittedName>
        <fullName evidence="1">Replication initiation protein</fullName>
    </submittedName>
</protein>
<accession>A0AAX3P488</accession>
<dbReference type="InterPro" id="IPR004322">
    <property type="entry name" value="Plasmid_replicase_bac"/>
</dbReference>
<dbReference type="RefSeq" id="WP_275058415.1">
    <property type="nucleotide sequence ID" value="NZ_CP118990.1"/>
</dbReference>
<reference evidence="1" key="1">
    <citation type="submission" date="2023-02" db="EMBL/GenBank/DDBJ databases">
        <title>The sequence of Aeromonas allosaccharophila K520.</title>
        <authorList>
            <person name="Luo X."/>
        </authorList>
    </citation>
    <scope>NUCLEOTIDE SEQUENCE</scope>
    <source>
        <strain evidence="1">K520</strain>
        <plasmid evidence="1">pK520-MPH</plasmid>
    </source>
</reference>
<gene>
    <name evidence="1" type="ORF">PYU98_25300</name>
</gene>
<dbReference type="Pfam" id="PF03090">
    <property type="entry name" value="Replicase"/>
    <property type="match status" value="1"/>
</dbReference>
<evidence type="ECO:0000313" key="1">
    <source>
        <dbReference type="EMBL" id="WED79268.1"/>
    </source>
</evidence>
<dbReference type="Gene3D" id="1.10.340.50">
    <property type="match status" value="1"/>
</dbReference>